<dbReference type="Gene3D" id="3.40.50.1390">
    <property type="entry name" value="Resolvase, N-terminal catalytic domain"/>
    <property type="match status" value="1"/>
</dbReference>
<keyword evidence="2" id="KW-0233">DNA recombination</keyword>
<organism evidence="5 6">
    <name type="scientific">Rossellomorea marisflavi</name>
    <dbReference type="NCBI Taxonomy" id="189381"/>
    <lineage>
        <taxon>Bacteria</taxon>
        <taxon>Bacillati</taxon>
        <taxon>Bacillota</taxon>
        <taxon>Bacilli</taxon>
        <taxon>Bacillales</taxon>
        <taxon>Bacillaceae</taxon>
        <taxon>Rossellomorea</taxon>
    </lineage>
</organism>
<comment type="caution">
    <text evidence="5">The sequence shown here is derived from an EMBL/GenBank/DDBJ whole genome shotgun (WGS) entry which is preliminary data.</text>
</comment>
<dbReference type="Pfam" id="PF00239">
    <property type="entry name" value="Resolvase"/>
    <property type="match status" value="1"/>
</dbReference>
<evidence type="ECO:0000313" key="6">
    <source>
        <dbReference type="Proteomes" id="UP000037405"/>
    </source>
</evidence>
<dbReference type="GO" id="GO:0000150">
    <property type="term" value="F:DNA strand exchange activity"/>
    <property type="evidence" value="ECO:0007669"/>
    <property type="project" value="InterPro"/>
</dbReference>
<evidence type="ECO:0000313" key="5">
    <source>
        <dbReference type="EMBL" id="KON91997.1"/>
    </source>
</evidence>
<feature type="compositionally biased region" description="Basic and acidic residues" evidence="3">
    <location>
        <begin position="124"/>
        <end position="133"/>
    </location>
</feature>
<dbReference type="SUPFAM" id="SSF53041">
    <property type="entry name" value="Resolvase-like"/>
    <property type="match status" value="1"/>
</dbReference>
<dbReference type="RefSeq" id="WP_053427198.1">
    <property type="nucleotide sequence ID" value="NZ_JAMQJB010000002.1"/>
</dbReference>
<dbReference type="InterPro" id="IPR036162">
    <property type="entry name" value="Resolvase-like_N_sf"/>
</dbReference>
<dbReference type="GO" id="GO:0003677">
    <property type="term" value="F:DNA binding"/>
    <property type="evidence" value="ECO:0007669"/>
    <property type="project" value="UniProtKB-KW"/>
</dbReference>
<dbReference type="PANTHER" id="PTHR30461:SF2">
    <property type="entry name" value="SERINE RECOMBINASE PINE-RELATED"/>
    <property type="match status" value="1"/>
</dbReference>
<evidence type="ECO:0000256" key="1">
    <source>
        <dbReference type="ARBA" id="ARBA00023125"/>
    </source>
</evidence>
<keyword evidence="6" id="KW-1185">Reference proteome</keyword>
<sequence>MIIGYYRPSNDDPEGRIQEQKLLEKKCTVLYKEEHSSPKRRVNLEALVAEAGQGDTVVVASLIDFADSTRQLLELLNELETKGTQFISISEGLSTSPGETYRFQEVLEHLISFQSDVISERTKKGLGEAKEKGVSTGRPRKPDENVKKAIAMYESKTYSLAEIKEKTGISKSTLYRYLER</sequence>
<reference evidence="6" key="1">
    <citation type="submission" date="2015-07" db="EMBL/GenBank/DDBJ databases">
        <title>Fjat-14235 jcm11544.</title>
        <authorList>
            <person name="Liu B."/>
            <person name="Wang J."/>
            <person name="Zhu Y."/>
            <person name="Liu G."/>
            <person name="Chen Q."/>
            <person name="Chen Z."/>
            <person name="Lan J."/>
            <person name="Che J."/>
            <person name="Ge C."/>
            <person name="Shi H."/>
            <person name="Pan Z."/>
            <person name="Liu X."/>
        </authorList>
    </citation>
    <scope>NUCLEOTIDE SEQUENCE [LARGE SCALE GENOMIC DNA]</scope>
    <source>
        <strain evidence="6">JCM 11544</strain>
    </source>
</reference>
<dbReference type="EMBL" id="LGUE01000001">
    <property type="protein sequence ID" value="KON91997.1"/>
    <property type="molecule type" value="Genomic_DNA"/>
</dbReference>
<proteinExistence type="predicted"/>
<feature type="domain" description="Resolvase/invertase-type recombinase catalytic" evidence="4">
    <location>
        <begin position="1"/>
        <end position="133"/>
    </location>
</feature>
<dbReference type="SMART" id="SM00857">
    <property type="entry name" value="Resolvase"/>
    <property type="match status" value="1"/>
</dbReference>
<keyword evidence="1" id="KW-0238">DNA-binding</keyword>
<evidence type="ECO:0000256" key="3">
    <source>
        <dbReference type="SAM" id="MobiDB-lite"/>
    </source>
</evidence>
<name>A0A0M0GR88_9BACI</name>
<feature type="region of interest" description="Disordered" evidence="3">
    <location>
        <begin position="124"/>
        <end position="145"/>
    </location>
</feature>
<protein>
    <submittedName>
        <fullName evidence="5">Resolvase</fullName>
    </submittedName>
</protein>
<dbReference type="InterPro" id="IPR006119">
    <property type="entry name" value="Resolv_N"/>
</dbReference>
<dbReference type="STRING" id="189381.GCA_900166615_03092"/>
<dbReference type="Proteomes" id="UP000037405">
    <property type="component" value="Unassembled WGS sequence"/>
</dbReference>
<dbReference type="OrthoDB" id="9797501at2"/>
<dbReference type="PANTHER" id="PTHR30461">
    <property type="entry name" value="DNA-INVERTASE FROM LAMBDOID PROPHAGE"/>
    <property type="match status" value="1"/>
</dbReference>
<dbReference type="Gene3D" id="1.10.10.60">
    <property type="entry name" value="Homeodomain-like"/>
    <property type="match status" value="1"/>
</dbReference>
<dbReference type="InterPro" id="IPR006120">
    <property type="entry name" value="Resolvase_HTH_dom"/>
</dbReference>
<dbReference type="Pfam" id="PF02796">
    <property type="entry name" value="HTH_7"/>
    <property type="match status" value="1"/>
</dbReference>
<dbReference type="AlphaFoldDB" id="A0A0M0GR88"/>
<evidence type="ECO:0000259" key="4">
    <source>
        <dbReference type="PROSITE" id="PS51736"/>
    </source>
</evidence>
<dbReference type="InterPro" id="IPR050639">
    <property type="entry name" value="SSR_resolvase"/>
</dbReference>
<evidence type="ECO:0000256" key="2">
    <source>
        <dbReference type="ARBA" id="ARBA00023172"/>
    </source>
</evidence>
<accession>A0A0M0GR88</accession>
<dbReference type="PATRIC" id="fig|189381.12.peg.1323"/>
<dbReference type="PROSITE" id="PS51736">
    <property type="entry name" value="RECOMBINASES_3"/>
    <property type="match status" value="1"/>
</dbReference>
<gene>
    <name evidence="5" type="ORF">AF331_05915</name>
</gene>